<name>A0A396HBN9_MEDTR</name>
<dbReference type="PANTHER" id="PTHR47123:SF15">
    <property type="entry name" value="F-BOX PROTEIN SKIP23"/>
    <property type="match status" value="1"/>
</dbReference>
<sequence length="382" mass="43634">MAAVDWTKLPKDLLNLISQRIYDEVDLIRFQSVCSTWRSSSVPNHHPISPFKFPLLKFPFLSDSNDIDTINSNNNTSFCYLTKQNLYLIQPPQQQQEEQRLLRPWLVGVGQNTHGQTKYINPVMQNCSFVVHSVIDHNKLSVLHLGSTYFIMDIDVKINRQLIISKEYMYPKKVVAVTCHGKKPLVVGMLAFPPYPLLLKCGDEDWKVIPDMSMKFEDICVFKGRPYAIDEIGKTIMIGPDSSVHLVAEPLVGGGNMKFLVESEGDLLLADVYDCLCIDLNDPVRIDLFKLNEKEKKWVKLTSLGDRVLFLGLGLVYSFSVSASDLCVSQGNCIIFESMSSERELYVLDLDDGQLSLFYDNPEYSNLLWLPRTWIRARYQVC</sequence>
<evidence type="ECO:0000313" key="2">
    <source>
        <dbReference type="EMBL" id="RHN50709.1"/>
    </source>
</evidence>
<comment type="caution">
    <text evidence="2">The sequence shown here is derived from an EMBL/GenBank/DDBJ whole genome shotgun (WGS) entry which is preliminary data.</text>
</comment>
<gene>
    <name evidence="2" type="ORF">MtrunA17_Chr6g0460451</name>
</gene>
<protein>
    <submittedName>
        <fullName evidence="2">Putative F-box domain-containing protein</fullName>
    </submittedName>
</protein>
<organism evidence="2">
    <name type="scientific">Medicago truncatula</name>
    <name type="common">Barrel medic</name>
    <name type="synonym">Medicago tribuloides</name>
    <dbReference type="NCBI Taxonomy" id="3880"/>
    <lineage>
        <taxon>Eukaryota</taxon>
        <taxon>Viridiplantae</taxon>
        <taxon>Streptophyta</taxon>
        <taxon>Embryophyta</taxon>
        <taxon>Tracheophyta</taxon>
        <taxon>Spermatophyta</taxon>
        <taxon>Magnoliopsida</taxon>
        <taxon>eudicotyledons</taxon>
        <taxon>Gunneridae</taxon>
        <taxon>Pentapetalae</taxon>
        <taxon>rosids</taxon>
        <taxon>fabids</taxon>
        <taxon>Fabales</taxon>
        <taxon>Fabaceae</taxon>
        <taxon>Papilionoideae</taxon>
        <taxon>50 kb inversion clade</taxon>
        <taxon>NPAAA clade</taxon>
        <taxon>Hologalegina</taxon>
        <taxon>IRL clade</taxon>
        <taxon>Trifolieae</taxon>
        <taxon>Medicago</taxon>
    </lineage>
</organism>
<dbReference type="Gramene" id="rna35031">
    <property type="protein sequence ID" value="RHN50709.1"/>
    <property type="gene ID" value="gene35031"/>
</dbReference>
<accession>A0A396HBN9</accession>
<dbReference type="Gene3D" id="1.20.1280.50">
    <property type="match status" value="1"/>
</dbReference>
<proteinExistence type="predicted"/>
<dbReference type="Proteomes" id="UP000265566">
    <property type="component" value="Chromosome 6"/>
</dbReference>
<dbReference type="InterPro" id="IPR005174">
    <property type="entry name" value="KIB1-4_b-propeller"/>
</dbReference>
<feature type="domain" description="KIB1-4 beta-propeller" evidence="1">
    <location>
        <begin position="84"/>
        <end position="337"/>
    </location>
</feature>
<dbReference type="EMBL" id="PSQE01000006">
    <property type="protein sequence ID" value="RHN50709.1"/>
    <property type="molecule type" value="Genomic_DNA"/>
</dbReference>
<dbReference type="AlphaFoldDB" id="A0A396HBN9"/>
<dbReference type="PANTHER" id="PTHR47123">
    <property type="entry name" value="F-BOX PROTEIN SKIP23"/>
    <property type="match status" value="1"/>
</dbReference>
<dbReference type="InterPro" id="IPR036047">
    <property type="entry name" value="F-box-like_dom_sf"/>
</dbReference>
<dbReference type="SUPFAM" id="SSF81383">
    <property type="entry name" value="F-box domain"/>
    <property type="match status" value="1"/>
</dbReference>
<dbReference type="InterPro" id="IPR051304">
    <property type="entry name" value="SCF_F-box_domain"/>
</dbReference>
<dbReference type="Pfam" id="PF03478">
    <property type="entry name" value="Beta-prop_KIB1-4"/>
    <property type="match status" value="1"/>
</dbReference>
<reference evidence="2" key="1">
    <citation type="journal article" date="2018" name="Nat. Plants">
        <title>Whole-genome landscape of Medicago truncatula symbiotic genes.</title>
        <authorList>
            <person name="Pecrix Y."/>
            <person name="Gamas P."/>
            <person name="Carrere S."/>
        </authorList>
    </citation>
    <scope>NUCLEOTIDE SEQUENCE</scope>
    <source>
        <tissue evidence="2">Leaves</tissue>
    </source>
</reference>
<evidence type="ECO:0000259" key="1">
    <source>
        <dbReference type="Pfam" id="PF03478"/>
    </source>
</evidence>